<dbReference type="CDD" id="cd12148">
    <property type="entry name" value="fungal_TF_MHR"/>
    <property type="match status" value="1"/>
</dbReference>
<gene>
    <name evidence="7" type="ORF">BBAD15_g12177</name>
</gene>
<evidence type="ECO:0000313" key="8">
    <source>
        <dbReference type="Proteomes" id="UP000030106"/>
    </source>
</evidence>
<protein>
    <submittedName>
        <fullName evidence="7">Uncharacterized protein</fullName>
    </submittedName>
</protein>
<dbReference type="STRING" id="1245745.A0A0A2V8G5"/>
<dbReference type="GO" id="GO:0046872">
    <property type="term" value="F:metal ion binding"/>
    <property type="evidence" value="ECO:0007669"/>
    <property type="project" value="UniProtKB-KW"/>
</dbReference>
<reference evidence="7 8" key="1">
    <citation type="submission" date="2012-10" db="EMBL/GenBank/DDBJ databases">
        <title>Genome sequencing and analysis of entomopathogenic fungi Beauveria bassiana D1-5.</title>
        <authorList>
            <person name="Li Q."/>
            <person name="Wang L."/>
            <person name="Zhang Z."/>
            <person name="Wang Q."/>
            <person name="Ren J."/>
            <person name="Wang M."/>
            <person name="Xu W."/>
            <person name="Wang J."/>
            <person name="Lu Y."/>
            <person name="Du Q."/>
            <person name="Sun Z."/>
        </authorList>
    </citation>
    <scope>NUCLEOTIDE SEQUENCE [LARGE SCALE GENOMIC DNA]</scope>
    <source>
        <strain evidence="7 8">D1-5</strain>
    </source>
</reference>
<evidence type="ECO:0000256" key="3">
    <source>
        <dbReference type="ARBA" id="ARBA00023015"/>
    </source>
</evidence>
<dbReference type="GO" id="GO:0003677">
    <property type="term" value="F:DNA binding"/>
    <property type="evidence" value="ECO:0007669"/>
    <property type="project" value="UniProtKB-KW"/>
</dbReference>
<proteinExistence type="predicted"/>
<keyword evidence="3" id="KW-0805">Transcription regulation</keyword>
<evidence type="ECO:0000256" key="1">
    <source>
        <dbReference type="ARBA" id="ARBA00022723"/>
    </source>
</evidence>
<evidence type="ECO:0000256" key="2">
    <source>
        <dbReference type="ARBA" id="ARBA00022833"/>
    </source>
</evidence>
<comment type="caution">
    <text evidence="7">The sequence shown here is derived from an EMBL/GenBank/DDBJ whole genome shotgun (WGS) entry which is preliminary data.</text>
</comment>
<name>A0A0A2V8G5_BEABA</name>
<dbReference type="AlphaFoldDB" id="A0A0A2V8G5"/>
<sequence>MNSVQNPQPPMVRVFQLTEWVWYRDILELFENGGKPTPFILFIHMYYHFCLLCAFRPFIGCHFVTSKVQPDELCAQAVQSILALAQSYGNLFTFRHVSALIPYFVCTSGLFSLAIEDSRAAVHFIHLPAAASISPEFQGTNVSPARSAPAQSEVSAVVLARLLLSKMGANYSAAAMASEKLSESLEPSWRTEGVKTN</sequence>
<evidence type="ECO:0000256" key="5">
    <source>
        <dbReference type="ARBA" id="ARBA00023163"/>
    </source>
</evidence>
<dbReference type="HOGENOM" id="CLU_1323655_0_0_1"/>
<dbReference type="PANTHER" id="PTHR31313">
    <property type="entry name" value="TY1 ENHANCER ACTIVATOR"/>
    <property type="match status" value="1"/>
</dbReference>
<evidence type="ECO:0000313" key="7">
    <source>
        <dbReference type="EMBL" id="KGQ02612.1"/>
    </source>
</evidence>
<keyword evidence="6" id="KW-0539">Nucleus</keyword>
<dbReference type="OrthoDB" id="4925511at2759"/>
<keyword evidence="1" id="KW-0479">Metal-binding</keyword>
<keyword evidence="2" id="KW-0862">Zinc</keyword>
<keyword evidence="5" id="KW-0804">Transcription</keyword>
<dbReference type="EMBL" id="ANFO01001449">
    <property type="protein sequence ID" value="KGQ02612.1"/>
    <property type="molecule type" value="Genomic_DNA"/>
</dbReference>
<evidence type="ECO:0000256" key="4">
    <source>
        <dbReference type="ARBA" id="ARBA00023125"/>
    </source>
</evidence>
<dbReference type="PANTHER" id="PTHR31313:SF4">
    <property type="entry name" value="CONIDIAL DEVELOPMENT PROTEIN FLUFFY"/>
    <property type="match status" value="1"/>
</dbReference>
<accession>A0A0A2V8G5</accession>
<dbReference type="InterPro" id="IPR051615">
    <property type="entry name" value="Transcr_Regulatory_Elem"/>
</dbReference>
<organism evidence="7 8">
    <name type="scientific">Beauveria bassiana D1-5</name>
    <dbReference type="NCBI Taxonomy" id="1245745"/>
    <lineage>
        <taxon>Eukaryota</taxon>
        <taxon>Fungi</taxon>
        <taxon>Dikarya</taxon>
        <taxon>Ascomycota</taxon>
        <taxon>Pezizomycotina</taxon>
        <taxon>Sordariomycetes</taxon>
        <taxon>Hypocreomycetidae</taxon>
        <taxon>Hypocreales</taxon>
        <taxon>Cordycipitaceae</taxon>
        <taxon>Beauveria</taxon>
    </lineage>
</organism>
<evidence type="ECO:0000256" key="6">
    <source>
        <dbReference type="ARBA" id="ARBA00023242"/>
    </source>
</evidence>
<dbReference type="Proteomes" id="UP000030106">
    <property type="component" value="Unassembled WGS sequence"/>
</dbReference>
<keyword evidence="4" id="KW-0238">DNA-binding</keyword>